<name>C9MM48_9BACT</name>
<gene>
    <name evidence="2" type="ORF">HMPREF0973_00677</name>
</gene>
<dbReference type="STRING" id="649761.HMPREF0973_00677"/>
<keyword evidence="1" id="KW-0812">Transmembrane</keyword>
<dbReference type="Proteomes" id="UP000003327">
    <property type="component" value="Unassembled WGS sequence"/>
</dbReference>
<keyword evidence="1" id="KW-1133">Transmembrane helix</keyword>
<feature type="transmembrane region" description="Helical" evidence="1">
    <location>
        <begin position="20"/>
        <end position="42"/>
    </location>
</feature>
<comment type="caution">
    <text evidence="2">The sequence shown here is derived from an EMBL/GenBank/DDBJ whole genome shotgun (WGS) entry which is preliminary data.</text>
</comment>
<protein>
    <submittedName>
        <fullName evidence="2">Uncharacterized protein</fullName>
    </submittedName>
</protein>
<evidence type="ECO:0000313" key="2">
    <source>
        <dbReference type="EMBL" id="EEX19732.1"/>
    </source>
</evidence>
<evidence type="ECO:0000313" key="3">
    <source>
        <dbReference type="Proteomes" id="UP000003327"/>
    </source>
</evidence>
<dbReference type="AlphaFoldDB" id="C9MM48"/>
<accession>C9MM48</accession>
<proteinExistence type="predicted"/>
<keyword evidence="1" id="KW-0472">Membrane</keyword>
<dbReference type="HOGENOM" id="CLU_3203710_0_0_10"/>
<reference evidence="2 3" key="1">
    <citation type="submission" date="2009-09" db="EMBL/GenBank/DDBJ databases">
        <authorList>
            <person name="Weinstock G."/>
            <person name="Sodergren E."/>
            <person name="Clifton S."/>
            <person name="Fulton L."/>
            <person name="Fulton B."/>
            <person name="Courtney L."/>
            <person name="Fronick C."/>
            <person name="Harrison M."/>
            <person name="Strong C."/>
            <person name="Farmer C."/>
            <person name="Delahaunty K."/>
            <person name="Markovic C."/>
            <person name="Hall O."/>
            <person name="Minx P."/>
            <person name="Tomlinson C."/>
            <person name="Mitreva M."/>
            <person name="Nelson J."/>
            <person name="Hou S."/>
            <person name="Wollam A."/>
            <person name="Pepin K.H."/>
            <person name="Johnson M."/>
            <person name="Bhonagiri V."/>
            <person name="Nash W.E."/>
            <person name="Warren W."/>
            <person name="Chinwalla A."/>
            <person name="Mardis E.R."/>
            <person name="Wilson R.K."/>
        </authorList>
    </citation>
    <scope>NUCLEOTIDE SEQUENCE [LARGE SCALE GENOMIC DNA]</scope>
    <source>
        <strain evidence="2 3">F0319</strain>
    </source>
</reference>
<sequence>MSKWTHPLFYSSLLHLPHNSLFTAAMPLISYKMICWASNSLYKLL</sequence>
<dbReference type="EMBL" id="ACVA01000013">
    <property type="protein sequence ID" value="EEX19732.1"/>
    <property type="molecule type" value="Genomic_DNA"/>
</dbReference>
<keyword evidence="3" id="KW-1185">Reference proteome</keyword>
<evidence type="ECO:0000256" key="1">
    <source>
        <dbReference type="SAM" id="Phobius"/>
    </source>
</evidence>
<organism evidence="2 3">
    <name type="scientific">Prevotella veroralis F0319</name>
    <dbReference type="NCBI Taxonomy" id="649761"/>
    <lineage>
        <taxon>Bacteria</taxon>
        <taxon>Pseudomonadati</taxon>
        <taxon>Bacteroidota</taxon>
        <taxon>Bacteroidia</taxon>
        <taxon>Bacteroidales</taxon>
        <taxon>Prevotellaceae</taxon>
        <taxon>Prevotella</taxon>
    </lineage>
</organism>